<feature type="transmembrane region" description="Helical" evidence="1">
    <location>
        <begin position="95"/>
        <end position="119"/>
    </location>
</feature>
<keyword evidence="1" id="KW-0472">Membrane</keyword>
<comment type="caution">
    <text evidence="2">The sequence shown here is derived from an EMBL/GenBank/DDBJ whole genome shotgun (WGS) entry which is preliminary data.</text>
</comment>
<evidence type="ECO:0000313" key="3">
    <source>
        <dbReference type="Proteomes" id="UP000664940"/>
    </source>
</evidence>
<evidence type="ECO:0000313" key="2">
    <source>
        <dbReference type="EMBL" id="KAF6078247.1"/>
    </source>
</evidence>
<gene>
    <name evidence="2" type="ORF">HJG60_009124</name>
</gene>
<reference evidence="2 3" key="1">
    <citation type="journal article" date="2020" name="Nature">
        <title>Six reference-quality genomes reveal evolution of bat adaptations.</title>
        <authorList>
            <person name="Jebb D."/>
            <person name="Huang Z."/>
            <person name="Pippel M."/>
            <person name="Hughes G.M."/>
            <person name="Lavrichenko K."/>
            <person name="Devanna P."/>
            <person name="Winkler S."/>
            <person name="Jermiin L.S."/>
            <person name="Skirmuntt E.C."/>
            <person name="Katzourakis A."/>
            <person name="Burkitt-Gray L."/>
            <person name="Ray D.A."/>
            <person name="Sullivan K.A.M."/>
            <person name="Roscito J.G."/>
            <person name="Kirilenko B.M."/>
            <person name="Davalos L.M."/>
            <person name="Corthals A.P."/>
            <person name="Power M.L."/>
            <person name="Jones G."/>
            <person name="Ransome R.D."/>
            <person name="Dechmann D.K.N."/>
            <person name="Locatelli A.G."/>
            <person name="Puechmaille S.J."/>
            <person name="Fedrigo O."/>
            <person name="Jarvis E.D."/>
            <person name="Hiller M."/>
            <person name="Vernes S.C."/>
            <person name="Myers E.W."/>
            <person name="Teeling E.C."/>
        </authorList>
    </citation>
    <scope>NUCLEOTIDE SEQUENCE [LARGE SCALE GENOMIC DNA]</scope>
    <source>
        <strain evidence="2">Bat1K_MPI-CBG_1</strain>
    </source>
</reference>
<evidence type="ECO:0000256" key="1">
    <source>
        <dbReference type="SAM" id="Phobius"/>
    </source>
</evidence>
<name>A0A834DH93_9CHIR</name>
<keyword evidence="1" id="KW-1133">Transmembrane helix</keyword>
<sequence length="126" mass="13880">MTEQTTHGFRYQPPTLPCKSEWSSAQTESSNVPLSDFPPSICCIPGQLATLLMVNDSPHQPQGRGGWVGISHHQAQNFSIHLTDQLGRLLRGKKILVSFLPSLFTLGFSHSGFMASSFLTPSQKRI</sequence>
<accession>A0A834DH93</accession>
<dbReference type="AlphaFoldDB" id="A0A834DH93"/>
<proteinExistence type="predicted"/>
<keyword evidence="1" id="KW-0812">Transmembrane</keyword>
<dbReference type="Proteomes" id="UP000664940">
    <property type="component" value="Unassembled WGS sequence"/>
</dbReference>
<organism evidence="2 3">
    <name type="scientific">Phyllostomus discolor</name>
    <name type="common">pale spear-nosed bat</name>
    <dbReference type="NCBI Taxonomy" id="89673"/>
    <lineage>
        <taxon>Eukaryota</taxon>
        <taxon>Metazoa</taxon>
        <taxon>Chordata</taxon>
        <taxon>Craniata</taxon>
        <taxon>Vertebrata</taxon>
        <taxon>Euteleostomi</taxon>
        <taxon>Mammalia</taxon>
        <taxon>Eutheria</taxon>
        <taxon>Laurasiatheria</taxon>
        <taxon>Chiroptera</taxon>
        <taxon>Yangochiroptera</taxon>
        <taxon>Phyllostomidae</taxon>
        <taxon>Phyllostominae</taxon>
        <taxon>Phyllostomus</taxon>
    </lineage>
</organism>
<dbReference type="EMBL" id="JABVXQ010000014">
    <property type="protein sequence ID" value="KAF6078247.1"/>
    <property type="molecule type" value="Genomic_DNA"/>
</dbReference>
<protein>
    <submittedName>
        <fullName evidence="2">Uncharacterized protein</fullName>
    </submittedName>
</protein>